<dbReference type="PANTHER" id="PTHR43537">
    <property type="entry name" value="TRANSCRIPTIONAL REGULATOR, GNTR FAMILY"/>
    <property type="match status" value="1"/>
</dbReference>
<dbReference type="PROSITE" id="PS50949">
    <property type="entry name" value="HTH_GNTR"/>
    <property type="match status" value="1"/>
</dbReference>
<sequence>MPASRTDAVLEAIRRAILTRELAPGQPLVEMELAQRLGVSKTPVREALKLLSGSGLVTFGLYKGAKVSVVDAEMARHVYDIRALLEPEAVRRAVLAGGPHLADAEAALTEADAALARGDRAELSMLNREFHCALYRGCGNPLLTKTLDDVRDLAALITVTGWEAAPSAKREQREHTAILRAAKAGRADRAAELLGKHITGFLDRLLAALG</sequence>
<name>A0ABW0EUA6_9PSEU</name>
<keyword evidence="3" id="KW-0804">Transcription</keyword>
<comment type="caution">
    <text evidence="5">The sequence shown here is derived from an EMBL/GenBank/DDBJ whole genome shotgun (WGS) entry which is preliminary data.</text>
</comment>
<dbReference type="Proteomes" id="UP001596157">
    <property type="component" value="Unassembled WGS sequence"/>
</dbReference>
<dbReference type="Gene3D" id="1.20.120.530">
    <property type="entry name" value="GntR ligand-binding domain-like"/>
    <property type="match status" value="1"/>
</dbReference>
<dbReference type="Gene3D" id="1.10.10.10">
    <property type="entry name" value="Winged helix-like DNA-binding domain superfamily/Winged helix DNA-binding domain"/>
    <property type="match status" value="1"/>
</dbReference>
<evidence type="ECO:0000313" key="5">
    <source>
        <dbReference type="EMBL" id="MFC5289709.1"/>
    </source>
</evidence>
<protein>
    <submittedName>
        <fullName evidence="5">GntR family transcriptional regulator</fullName>
    </submittedName>
</protein>
<evidence type="ECO:0000256" key="2">
    <source>
        <dbReference type="ARBA" id="ARBA00023125"/>
    </source>
</evidence>
<reference evidence="6" key="1">
    <citation type="journal article" date="2019" name="Int. J. Syst. Evol. Microbiol.">
        <title>The Global Catalogue of Microorganisms (GCM) 10K type strain sequencing project: providing services to taxonomists for standard genome sequencing and annotation.</title>
        <authorList>
            <consortium name="The Broad Institute Genomics Platform"/>
            <consortium name="The Broad Institute Genome Sequencing Center for Infectious Disease"/>
            <person name="Wu L."/>
            <person name="Ma J."/>
        </authorList>
    </citation>
    <scope>NUCLEOTIDE SEQUENCE [LARGE SCALE GENOMIC DNA]</scope>
    <source>
        <strain evidence="6">CCUG 59778</strain>
    </source>
</reference>
<evidence type="ECO:0000256" key="3">
    <source>
        <dbReference type="ARBA" id="ARBA00023163"/>
    </source>
</evidence>
<keyword evidence="1" id="KW-0805">Transcription regulation</keyword>
<dbReference type="InterPro" id="IPR011711">
    <property type="entry name" value="GntR_C"/>
</dbReference>
<gene>
    <name evidence="5" type="ORF">ACFPM7_21870</name>
</gene>
<dbReference type="SMART" id="SM00345">
    <property type="entry name" value="HTH_GNTR"/>
    <property type="match status" value="1"/>
</dbReference>
<dbReference type="PANTHER" id="PTHR43537:SF24">
    <property type="entry name" value="GLUCONATE OPERON TRANSCRIPTIONAL REPRESSOR"/>
    <property type="match status" value="1"/>
</dbReference>
<dbReference type="Pfam" id="PF07729">
    <property type="entry name" value="FCD"/>
    <property type="match status" value="1"/>
</dbReference>
<dbReference type="SUPFAM" id="SSF46785">
    <property type="entry name" value="Winged helix' DNA-binding domain"/>
    <property type="match status" value="1"/>
</dbReference>
<evidence type="ECO:0000256" key="1">
    <source>
        <dbReference type="ARBA" id="ARBA00023015"/>
    </source>
</evidence>
<accession>A0ABW0EUA6</accession>
<keyword evidence="6" id="KW-1185">Reference proteome</keyword>
<evidence type="ECO:0000259" key="4">
    <source>
        <dbReference type="PROSITE" id="PS50949"/>
    </source>
</evidence>
<dbReference type="SMART" id="SM00895">
    <property type="entry name" value="FCD"/>
    <property type="match status" value="1"/>
</dbReference>
<dbReference type="InterPro" id="IPR036390">
    <property type="entry name" value="WH_DNA-bd_sf"/>
</dbReference>
<organism evidence="5 6">
    <name type="scientific">Actinokineospora guangxiensis</name>
    <dbReference type="NCBI Taxonomy" id="1490288"/>
    <lineage>
        <taxon>Bacteria</taxon>
        <taxon>Bacillati</taxon>
        <taxon>Actinomycetota</taxon>
        <taxon>Actinomycetes</taxon>
        <taxon>Pseudonocardiales</taxon>
        <taxon>Pseudonocardiaceae</taxon>
        <taxon>Actinokineospora</taxon>
    </lineage>
</organism>
<dbReference type="SUPFAM" id="SSF48008">
    <property type="entry name" value="GntR ligand-binding domain-like"/>
    <property type="match status" value="1"/>
</dbReference>
<dbReference type="Pfam" id="PF00392">
    <property type="entry name" value="GntR"/>
    <property type="match status" value="1"/>
</dbReference>
<dbReference type="CDD" id="cd07377">
    <property type="entry name" value="WHTH_GntR"/>
    <property type="match status" value="1"/>
</dbReference>
<dbReference type="RefSeq" id="WP_378249686.1">
    <property type="nucleotide sequence ID" value="NZ_JBHSKF010000012.1"/>
</dbReference>
<proteinExistence type="predicted"/>
<evidence type="ECO:0000313" key="6">
    <source>
        <dbReference type="Proteomes" id="UP001596157"/>
    </source>
</evidence>
<keyword evidence="2" id="KW-0238">DNA-binding</keyword>
<feature type="domain" description="HTH gntR-type" evidence="4">
    <location>
        <begin position="3"/>
        <end position="70"/>
    </location>
</feature>
<dbReference type="InterPro" id="IPR036388">
    <property type="entry name" value="WH-like_DNA-bd_sf"/>
</dbReference>
<dbReference type="InterPro" id="IPR008920">
    <property type="entry name" value="TF_FadR/GntR_C"/>
</dbReference>
<dbReference type="InterPro" id="IPR000524">
    <property type="entry name" value="Tscrpt_reg_HTH_GntR"/>
</dbReference>
<dbReference type="EMBL" id="JBHSKF010000012">
    <property type="protein sequence ID" value="MFC5289709.1"/>
    <property type="molecule type" value="Genomic_DNA"/>
</dbReference>